<feature type="transmembrane region" description="Helical" evidence="6">
    <location>
        <begin position="56"/>
        <end position="75"/>
    </location>
</feature>
<feature type="transmembrane region" description="Helical" evidence="6">
    <location>
        <begin position="230"/>
        <end position="249"/>
    </location>
</feature>
<proteinExistence type="predicted"/>
<comment type="subcellular location">
    <subcellularLocation>
        <location evidence="1">Cell membrane</location>
        <topology evidence="1">Multi-pass membrane protein</topology>
    </subcellularLocation>
</comment>
<comment type="caution">
    <text evidence="7">The sequence shown here is derived from an EMBL/GenBank/DDBJ whole genome shotgun (WGS) entry which is preliminary data.</text>
</comment>
<dbReference type="Pfam" id="PF03706">
    <property type="entry name" value="LPG_synthase_TM"/>
    <property type="match status" value="1"/>
</dbReference>
<accession>A0A4R6K8C4</accession>
<dbReference type="GO" id="GO:0005886">
    <property type="term" value="C:plasma membrane"/>
    <property type="evidence" value="ECO:0007669"/>
    <property type="project" value="UniProtKB-SubCell"/>
</dbReference>
<sequence length="313" mass="32896">MHRSPRPAVQFITGSGPFACRLRSARTFLCRPAVRVTALVVAVLISVWNVDRVPHLAVLPAVIGLLPFAIGKYVACPLRWHALSSSGQTRRWHIRAYAESEVLGLISPWHAGADLWRVHRLETAGVRRTPAIAEVALDRFVGAVGMVVAVMVSGVALPPVVMAVALGGAAVVMIAAVVVGRRKPELMNRWPRPSPKAFALGVLLSIGYQLTIVGLLVGAIHAVGDSVSTLQLLGVFGAAQIAGALPGIHGATPREGALVAGLAAIGVSWTAAFGAVALTALLTWVPALLFGGTFLLLRWRGRHREPLRGAAAA</sequence>
<evidence type="ECO:0000256" key="5">
    <source>
        <dbReference type="ARBA" id="ARBA00023136"/>
    </source>
</evidence>
<feature type="transmembrane region" description="Helical" evidence="6">
    <location>
        <begin position="33"/>
        <end position="50"/>
    </location>
</feature>
<organism evidence="7 8">
    <name type="scientific">Kribbella caucasensis</name>
    <dbReference type="NCBI Taxonomy" id="2512215"/>
    <lineage>
        <taxon>Bacteria</taxon>
        <taxon>Bacillati</taxon>
        <taxon>Actinomycetota</taxon>
        <taxon>Actinomycetes</taxon>
        <taxon>Propionibacteriales</taxon>
        <taxon>Kribbellaceae</taxon>
        <taxon>Kribbella</taxon>
    </lineage>
</organism>
<dbReference type="Proteomes" id="UP000295388">
    <property type="component" value="Unassembled WGS sequence"/>
</dbReference>
<keyword evidence="4 6" id="KW-1133">Transmembrane helix</keyword>
<feature type="transmembrane region" description="Helical" evidence="6">
    <location>
        <begin position="256"/>
        <end position="275"/>
    </location>
</feature>
<feature type="transmembrane region" description="Helical" evidence="6">
    <location>
        <begin position="200"/>
        <end position="224"/>
    </location>
</feature>
<keyword evidence="3 6" id="KW-0812">Transmembrane</keyword>
<evidence type="ECO:0000256" key="1">
    <source>
        <dbReference type="ARBA" id="ARBA00004651"/>
    </source>
</evidence>
<dbReference type="EMBL" id="SNWQ01000012">
    <property type="protein sequence ID" value="TDO45943.1"/>
    <property type="molecule type" value="Genomic_DNA"/>
</dbReference>
<evidence type="ECO:0000256" key="6">
    <source>
        <dbReference type="SAM" id="Phobius"/>
    </source>
</evidence>
<keyword evidence="2" id="KW-1003">Cell membrane</keyword>
<gene>
    <name evidence="7" type="ORF">EV643_112273</name>
</gene>
<name>A0A4R6K8C4_9ACTN</name>
<dbReference type="AlphaFoldDB" id="A0A4R6K8C4"/>
<feature type="transmembrane region" description="Helical" evidence="6">
    <location>
        <begin position="136"/>
        <end position="154"/>
    </location>
</feature>
<keyword evidence="8" id="KW-1185">Reference proteome</keyword>
<evidence type="ECO:0000313" key="7">
    <source>
        <dbReference type="EMBL" id="TDO45943.1"/>
    </source>
</evidence>
<keyword evidence="5 6" id="KW-0472">Membrane</keyword>
<evidence type="ECO:0000256" key="3">
    <source>
        <dbReference type="ARBA" id="ARBA00022692"/>
    </source>
</evidence>
<feature type="transmembrane region" description="Helical" evidence="6">
    <location>
        <begin position="281"/>
        <end position="299"/>
    </location>
</feature>
<protein>
    <submittedName>
        <fullName evidence="7">Lysylphosphatidylglycerol synthase-like protein</fullName>
    </submittedName>
</protein>
<evidence type="ECO:0000256" key="4">
    <source>
        <dbReference type="ARBA" id="ARBA00022989"/>
    </source>
</evidence>
<reference evidence="7 8" key="1">
    <citation type="submission" date="2019-03" db="EMBL/GenBank/DDBJ databases">
        <title>Genomic Encyclopedia of Type Strains, Phase III (KMG-III): the genomes of soil and plant-associated and newly described type strains.</title>
        <authorList>
            <person name="Whitman W."/>
        </authorList>
    </citation>
    <scope>NUCLEOTIDE SEQUENCE [LARGE SCALE GENOMIC DNA]</scope>
    <source>
        <strain evidence="7 8">VKM Ac-2527</strain>
    </source>
</reference>
<dbReference type="InterPro" id="IPR022791">
    <property type="entry name" value="L-PG_synthase/AglD"/>
</dbReference>
<feature type="transmembrane region" description="Helical" evidence="6">
    <location>
        <begin position="160"/>
        <end position="179"/>
    </location>
</feature>
<evidence type="ECO:0000256" key="2">
    <source>
        <dbReference type="ARBA" id="ARBA00022475"/>
    </source>
</evidence>
<evidence type="ECO:0000313" key="8">
    <source>
        <dbReference type="Proteomes" id="UP000295388"/>
    </source>
</evidence>